<accession>A0A914YIV7</accession>
<dbReference type="AlphaFoldDB" id="A0A914YIV7"/>
<proteinExistence type="predicted"/>
<dbReference type="Proteomes" id="UP000887577">
    <property type="component" value="Unplaced"/>
</dbReference>
<keyword evidence="1" id="KW-1133">Transmembrane helix</keyword>
<dbReference type="WBParaSite" id="PSU_v2.g19239.t1">
    <property type="protein sequence ID" value="PSU_v2.g19239.t1"/>
    <property type="gene ID" value="PSU_v2.g19239"/>
</dbReference>
<evidence type="ECO:0000256" key="1">
    <source>
        <dbReference type="SAM" id="Phobius"/>
    </source>
</evidence>
<evidence type="ECO:0000313" key="3">
    <source>
        <dbReference type="WBParaSite" id="PSU_v2.g19239.t1"/>
    </source>
</evidence>
<reference evidence="3" key="1">
    <citation type="submission" date="2022-11" db="UniProtKB">
        <authorList>
            <consortium name="WormBaseParasite"/>
        </authorList>
    </citation>
    <scope>IDENTIFICATION</scope>
</reference>
<protein>
    <submittedName>
        <fullName evidence="3">NADH dehydrogenase subunit 6</fullName>
    </submittedName>
</protein>
<feature type="transmembrane region" description="Helical" evidence="1">
    <location>
        <begin position="42"/>
        <end position="63"/>
    </location>
</feature>
<evidence type="ECO:0000313" key="2">
    <source>
        <dbReference type="Proteomes" id="UP000887577"/>
    </source>
</evidence>
<keyword evidence="2" id="KW-1185">Reference proteome</keyword>
<feature type="transmembrane region" description="Helical" evidence="1">
    <location>
        <begin position="18"/>
        <end position="35"/>
    </location>
</feature>
<name>A0A914YIV7_9BILA</name>
<sequence>MSENASCCFLNIKKCAKVVSIAGMIISLIIFGFCLSENKINWLLLGISFIFLISYVFVFIGALNEMASFMLPALIVLGYKVK</sequence>
<organism evidence="2 3">
    <name type="scientific">Panagrolaimus superbus</name>
    <dbReference type="NCBI Taxonomy" id="310955"/>
    <lineage>
        <taxon>Eukaryota</taxon>
        <taxon>Metazoa</taxon>
        <taxon>Ecdysozoa</taxon>
        <taxon>Nematoda</taxon>
        <taxon>Chromadorea</taxon>
        <taxon>Rhabditida</taxon>
        <taxon>Tylenchina</taxon>
        <taxon>Panagrolaimomorpha</taxon>
        <taxon>Panagrolaimoidea</taxon>
        <taxon>Panagrolaimidae</taxon>
        <taxon>Panagrolaimus</taxon>
    </lineage>
</organism>
<keyword evidence="1" id="KW-0812">Transmembrane</keyword>
<keyword evidence="1" id="KW-0472">Membrane</keyword>